<keyword evidence="4" id="KW-0808">Transferase</keyword>
<dbReference type="InterPro" id="IPR015421">
    <property type="entry name" value="PyrdxlP-dep_Trfase_major"/>
</dbReference>
<evidence type="ECO:0000259" key="9">
    <source>
        <dbReference type="Pfam" id="PF00266"/>
    </source>
</evidence>
<reference evidence="10 11" key="1">
    <citation type="submission" date="2017-10" db="EMBL/GenBank/DDBJ databases">
        <title>Sequencing the genomes of 1000 actinobacteria strains.</title>
        <authorList>
            <person name="Klenk H.-P."/>
        </authorList>
    </citation>
    <scope>NUCLEOTIDE SEQUENCE [LARGE SCALE GENOMIC DNA]</scope>
    <source>
        <strain evidence="10 11">DSM 46092</strain>
    </source>
</reference>
<organism evidence="10 11">
    <name type="scientific">Amycolatopsis sulphurea</name>
    <dbReference type="NCBI Taxonomy" id="76022"/>
    <lineage>
        <taxon>Bacteria</taxon>
        <taxon>Bacillati</taxon>
        <taxon>Actinomycetota</taxon>
        <taxon>Actinomycetes</taxon>
        <taxon>Pseudonocardiales</taxon>
        <taxon>Pseudonocardiaceae</taxon>
        <taxon>Amycolatopsis</taxon>
    </lineage>
</organism>
<evidence type="ECO:0000256" key="3">
    <source>
        <dbReference type="ARBA" id="ARBA00022576"/>
    </source>
</evidence>
<accession>A0A2A9FDA5</accession>
<keyword evidence="11" id="KW-1185">Reference proteome</keyword>
<dbReference type="PANTHER" id="PTHR21152">
    <property type="entry name" value="AMINOTRANSFERASE CLASS V"/>
    <property type="match status" value="1"/>
</dbReference>
<evidence type="ECO:0000313" key="11">
    <source>
        <dbReference type="Proteomes" id="UP000243542"/>
    </source>
</evidence>
<keyword evidence="5 8" id="KW-0663">Pyridoxal phosphate</keyword>
<dbReference type="RefSeq" id="WP_141544492.1">
    <property type="nucleotide sequence ID" value="NZ_JBIAKZ010000001.1"/>
</dbReference>
<dbReference type="PANTHER" id="PTHR21152:SF24">
    <property type="entry name" value="ALANINE--GLYOXYLATE AMINOTRANSFERASE 1"/>
    <property type="match status" value="1"/>
</dbReference>
<evidence type="ECO:0000313" key="10">
    <source>
        <dbReference type="EMBL" id="PFG49158.1"/>
    </source>
</evidence>
<dbReference type="AlphaFoldDB" id="A0A2A9FDA5"/>
<feature type="modified residue" description="N6-(pyridoxal phosphate)lysine" evidence="8">
    <location>
        <position position="201"/>
    </location>
</feature>
<evidence type="ECO:0000256" key="2">
    <source>
        <dbReference type="ARBA" id="ARBA00009236"/>
    </source>
</evidence>
<dbReference type="InterPro" id="IPR015424">
    <property type="entry name" value="PyrdxlP-dep_Trfase"/>
</dbReference>
<dbReference type="Proteomes" id="UP000243542">
    <property type="component" value="Unassembled WGS sequence"/>
</dbReference>
<dbReference type="SUPFAM" id="SSF53383">
    <property type="entry name" value="PLP-dependent transferases"/>
    <property type="match status" value="1"/>
</dbReference>
<feature type="binding site" evidence="7">
    <location>
        <position position="353"/>
    </location>
    <ligand>
        <name>substrate</name>
    </ligand>
</feature>
<keyword evidence="10" id="KW-0670">Pyruvate</keyword>
<dbReference type="PIRSF" id="PIRSF000524">
    <property type="entry name" value="SPT"/>
    <property type="match status" value="1"/>
</dbReference>
<dbReference type="InterPro" id="IPR024169">
    <property type="entry name" value="SP_NH2Trfase/AEP_transaminase"/>
</dbReference>
<evidence type="ECO:0000256" key="7">
    <source>
        <dbReference type="PIRSR" id="PIRSR000524-1"/>
    </source>
</evidence>
<feature type="domain" description="Aminotransferase class V" evidence="9">
    <location>
        <begin position="58"/>
        <end position="344"/>
    </location>
</feature>
<protein>
    <submittedName>
        <fullName evidence="10">Alanine-glyoxylate transaminase/serine-glyoxylate transaminase/serine-pyruvate transaminase</fullName>
    </submittedName>
</protein>
<dbReference type="Gene3D" id="3.90.1150.10">
    <property type="entry name" value="Aspartate Aminotransferase, domain 1"/>
    <property type="match status" value="1"/>
</dbReference>
<evidence type="ECO:0000256" key="4">
    <source>
        <dbReference type="ARBA" id="ARBA00022679"/>
    </source>
</evidence>
<sequence length="380" mass="39778">MTQLVDQQAARGTTPLPMVVGPTRMAPSVRQRLSAPAPPLTDAGFISEFGDCLARLGEVVGSDTAELLVTPGSGTIGMEAIAASLLRPGAPVLVASTGVWADRWREICLRQQVPVHAPRFAVGCPPELELLEELLSRTQFQAVLVTQVDSSSGVRADIAEIAAIATQYDALSLVDGVSALGAEHVEVDEWGVDVYLAGPSKALGASAGLAIYALSDRAVSRLRDRSWGMGTFALDLAPWLPVMAATRRGEFGYYQSPASNLVLALSEALRLVLVEGRDVRVARHEALRDTLYAGLAALGIGLFVPDEAARANGVTVCRVPPGVDEAALLREIAAEGVVLQAGTLPAVGGSTFRIGHMGNVTETDIATTLRAIEAGLAACR</sequence>
<gene>
    <name evidence="10" type="ORF">ATK36_4291</name>
</gene>
<keyword evidence="3" id="KW-0032">Aminotransferase</keyword>
<name>A0A2A9FDA5_9PSEU</name>
<keyword evidence="6" id="KW-0045">Antibiotic biosynthesis</keyword>
<dbReference type="Gene3D" id="3.40.640.10">
    <property type="entry name" value="Type I PLP-dependent aspartate aminotransferase-like (Major domain)"/>
    <property type="match status" value="1"/>
</dbReference>
<dbReference type="InterPro" id="IPR000192">
    <property type="entry name" value="Aminotrans_V_dom"/>
</dbReference>
<evidence type="ECO:0000256" key="8">
    <source>
        <dbReference type="PIRSR" id="PIRSR000524-50"/>
    </source>
</evidence>
<evidence type="ECO:0000256" key="1">
    <source>
        <dbReference type="ARBA" id="ARBA00001933"/>
    </source>
</evidence>
<dbReference type="GO" id="GO:0004760">
    <property type="term" value="F:L-serine-pyruvate transaminase activity"/>
    <property type="evidence" value="ECO:0007669"/>
    <property type="project" value="TreeGrafter"/>
</dbReference>
<comment type="caution">
    <text evidence="10">The sequence shown here is derived from an EMBL/GenBank/DDBJ whole genome shotgun (WGS) entry which is preliminary data.</text>
</comment>
<comment type="cofactor">
    <cofactor evidence="1 8">
        <name>pyridoxal 5'-phosphate</name>
        <dbReference type="ChEBI" id="CHEBI:597326"/>
    </cofactor>
</comment>
<dbReference type="InterPro" id="IPR015422">
    <property type="entry name" value="PyrdxlP-dep_Trfase_small"/>
</dbReference>
<comment type="similarity">
    <text evidence="2">Belongs to the class-V pyridoxal-phosphate-dependent aminotransferase family.</text>
</comment>
<dbReference type="Pfam" id="PF00266">
    <property type="entry name" value="Aminotran_5"/>
    <property type="match status" value="1"/>
</dbReference>
<dbReference type="GO" id="GO:0019265">
    <property type="term" value="P:glycine biosynthetic process, by transamination of glyoxylate"/>
    <property type="evidence" value="ECO:0007669"/>
    <property type="project" value="TreeGrafter"/>
</dbReference>
<dbReference type="GO" id="GO:0008453">
    <property type="term" value="F:alanine-glyoxylate transaminase activity"/>
    <property type="evidence" value="ECO:0007669"/>
    <property type="project" value="TreeGrafter"/>
</dbReference>
<dbReference type="GO" id="GO:0017000">
    <property type="term" value="P:antibiotic biosynthetic process"/>
    <property type="evidence" value="ECO:0007669"/>
    <property type="project" value="UniProtKB-KW"/>
</dbReference>
<evidence type="ECO:0000256" key="6">
    <source>
        <dbReference type="ARBA" id="ARBA00023194"/>
    </source>
</evidence>
<dbReference type="EMBL" id="PDJK01000002">
    <property type="protein sequence ID" value="PFG49158.1"/>
    <property type="molecule type" value="Genomic_DNA"/>
</dbReference>
<proteinExistence type="inferred from homology"/>
<evidence type="ECO:0000256" key="5">
    <source>
        <dbReference type="ARBA" id="ARBA00022898"/>
    </source>
</evidence>